<sequence>MALASEDNRKQHFDELAENAVLDIFFPQKSSFDIITQLRNVPTQGQLIPDRHNAFFDEIAKIILVLRTTVSQDELSTLLQDVELCISAHVTEAVTNRAVDSFPMQEKHELNSKSQLARDKCEFVSAGNFTFVVWKVSLHLTRPRVRVQRPIVTFSANLSLQLASKGSSRDPPELTLLKSYEPLPANVLAPFQSDPKLNKVDIFLSESRITKVAPSSGAAATARAIRGSSKVGVPVVPALFIRIKHVAVADAILASVHLDTSRFITGLLTLESITCDASGQAAHPLIKMKSVERTSAGDETILVYRIPNSDRPPNEIMRPLMTITIEATAIVEQHLETQLLITWQSYLECPAPSSAPRYSWSRPTSTLSVAALRNSASATPRPPSSDSYRERTMFHISGPSTASVKEDLCLHIQCSNRSSRSRRFALAMQLSRKVGHSRIRAAASASHAVARLFEPTTLHPLAQQTMLVVNPDLRIGPLPSGATFETDLIIRALDPGILELGPLHIVDLDLRQTVDIHELPDIMVAEGGVRS</sequence>
<dbReference type="OrthoDB" id="5345392at2759"/>
<dbReference type="RefSeq" id="XP_033463428.1">
    <property type="nucleotide sequence ID" value="XM_033602875.1"/>
</dbReference>
<protein>
    <recommendedName>
        <fullName evidence="1">Trafficking protein particle complex II-specific subunit 65 IgD3 domain-containing protein</fullName>
    </recommendedName>
</protein>
<dbReference type="GO" id="GO:0005802">
    <property type="term" value="C:trans-Golgi network"/>
    <property type="evidence" value="ECO:0007669"/>
    <property type="project" value="TreeGrafter"/>
</dbReference>
<proteinExistence type="predicted"/>
<dbReference type="AlphaFoldDB" id="A0A6J3MHM5"/>
<dbReference type="GO" id="GO:1990071">
    <property type="term" value="C:TRAPPII protein complex"/>
    <property type="evidence" value="ECO:0007669"/>
    <property type="project" value="InterPro"/>
</dbReference>
<evidence type="ECO:0000259" key="1">
    <source>
        <dbReference type="Pfam" id="PF12735"/>
    </source>
</evidence>
<reference evidence="3" key="3">
    <citation type="submission" date="2025-08" db="UniProtKB">
        <authorList>
            <consortium name="RefSeq"/>
        </authorList>
    </citation>
    <scope>IDENTIFICATION</scope>
    <source>
        <strain evidence="3">CBS 342.82</strain>
    </source>
</reference>
<dbReference type="GO" id="GO:0006891">
    <property type="term" value="P:intra-Golgi vesicle-mediated transport"/>
    <property type="evidence" value="ECO:0007669"/>
    <property type="project" value="InterPro"/>
</dbReference>
<name>A0A6J3MHM5_9PEZI</name>
<dbReference type="PANTHER" id="PTHR28159:SF1">
    <property type="entry name" value="TRAFFICKING PROTEIN PARTICLE COMPLEX II-SPECIFIC SUBUNIT 65"/>
    <property type="match status" value="1"/>
</dbReference>
<keyword evidence="2" id="KW-1185">Reference proteome</keyword>
<dbReference type="GeneID" id="54360675"/>
<evidence type="ECO:0000313" key="3">
    <source>
        <dbReference type="RefSeq" id="XP_033463428.1"/>
    </source>
</evidence>
<accession>A0A6J3MHM5</accession>
<feature type="domain" description="Trafficking protein particle complex II-specific subunit 65 IgD3" evidence="1">
    <location>
        <begin position="393"/>
        <end position="524"/>
    </location>
</feature>
<gene>
    <name evidence="3" type="ORF">K489DRAFT_367610</name>
</gene>
<dbReference type="InterPro" id="IPR024662">
    <property type="entry name" value="Trs65"/>
</dbReference>
<dbReference type="Pfam" id="PF12735">
    <property type="entry name" value="IgD3_Trs65"/>
    <property type="match status" value="1"/>
</dbReference>
<reference evidence="3" key="2">
    <citation type="submission" date="2020-04" db="EMBL/GenBank/DDBJ databases">
        <authorList>
            <consortium name="NCBI Genome Project"/>
        </authorList>
    </citation>
    <scope>NUCLEOTIDE SEQUENCE</scope>
    <source>
        <strain evidence="3">CBS 342.82</strain>
    </source>
</reference>
<evidence type="ECO:0000313" key="2">
    <source>
        <dbReference type="Proteomes" id="UP000504637"/>
    </source>
</evidence>
<reference evidence="3" key="1">
    <citation type="submission" date="2020-01" db="EMBL/GenBank/DDBJ databases">
        <authorList>
            <consortium name="DOE Joint Genome Institute"/>
            <person name="Haridas S."/>
            <person name="Albert R."/>
            <person name="Binder M."/>
            <person name="Bloem J."/>
            <person name="Labutti K."/>
            <person name="Salamov A."/>
            <person name="Andreopoulos B."/>
            <person name="Baker S.E."/>
            <person name="Barry K."/>
            <person name="Bills G."/>
            <person name="Bluhm B.H."/>
            <person name="Cannon C."/>
            <person name="Castanera R."/>
            <person name="Culley D.E."/>
            <person name="Daum C."/>
            <person name="Ezra D."/>
            <person name="Gonzalez J.B."/>
            <person name="Henrissat B."/>
            <person name="Kuo A."/>
            <person name="Liang C."/>
            <person name="Lipzen A."/>
            <person name="Lutzoni F."/>
            <person name="Magnuson J."/>
            <person name="Mondo S."/>
            <person name="Nolan M."/>
            <person name="Ohm R."/>
            <person name="Pangilinan J."/>
            <person name="Park H.-J."/>
            <person name="Ramirez L."/>
            <person name="Alfaro M."/>
            <person name="Sun H."/>
            <person name="Tritt A."/>
            <person name="Yoshinaga Y."/>
            <person name="Zwiers L.-H."/>
            <person name="Turgeon B.G."/>
            <person name="Goodwin S.B."/>
            <person name="Spatafora J.W."/>
            <person name="Crous P.W."/>
            <person name="Grigoriev I.V."/>
        </authorList>
    </citation>
    <scope>NUCLEOTIDE SEQUENCE</scope>
    <source>
        <strain evidence="3">CBS 342.82</strain>
    </source>
</reference>
<dbReference type="PANTHER" id="PTHR28159">
    <property type="entry name" value="TRAFFICKING PROTEIN PARTICLE COMPLEX II-SPECIFIC SUBUNIT 65"/>
    <property type="match status" value="1"/>
</dbReference>
<dbReference type="Proteomes" id="UP000504637">
    <property type="component" value="Unplaced"/>
</dbReference>
<organism evidence="3">
    <name type="scientific">Dissoconium aciculare CBS 342.82</name>
    <dbReference type="NCBI Taxonomy" id="1314786"/>
    <lineage>
        <taxon>Eukaryota</taxon>
        <taxon>Fungi</taxon>
        <taxon>Dikarya</taxon>
        <taxon>Ascomycota</taxon>
        <taxon>Pezizomycotina</taxon>
        <taxon>Dothideomycetes</taxon>
        <taxon>Dothideomycetidae</taxon>
        <taxon>Mycosphaerellales</taxon>
        <taxon>Dissoconiaceae</taxon>
        <taxon>Dissoconium</taxon>
    </lineage>
</organism>
<dbReference type="InterPro" id="IPR055420">
    <property type="entry name" value="IgD3_Trs65"/>
</dbReference>